<dbReference type="Proteomes" id="UP000176864">
    <property type="component" value="Unassembled WGS sequence"/>
</dbReference>
<protein>
    <submittedName>
        <fullName evidence="1">Uncharacterized protein</fullName>
    </submittedName>
</protein>
<dbReference type="AlphaFoldDB" id="A0A1F5NME9"/>
<organism evidence="1 2">
    <name type="scientific">Candidatus Doudnabacteria bacterium RIFCSPHIGHO2_01_FULL_46_14</name>
    <dbReference type="NCBI Taxonomy" id="1817824"/>
    <lineage>
        <taxon>Bacteria</taxon>
        <taxon>Candidatus Doudnaibacteriota</taxon>
    </lineage>
</organism>
<comment type="caution">
    <text evidence="1">The sequence shown here is derived from an EMBL/GenBank/DDBJ whole genome shotgun (WGS) entry which is preliminary data.</text>
</comment>
<gene>
    <name evidence="1" type="ORF">A2751_01215</name>
</gene>
<reference evidence="1 2" key="1">
    <citation type="journal article" date="2016" name="Nat. Commun.">
        <title>Thousands of microbial genomes shed light on interconnected biogeochemical processes in an aquifer system.</title>
        <authorList>
            <person name="Anantharaman K."/>
            <person name="Brown C.T."/>
            <person name="Hug L.A."/>
            <person name="Sharon I."/>
            <person name="Castelle C.J."/>
            <person name="Probst A.J."/>
            <person name="Thomas B.C."/>
            <person name="Singh A."/>
            <person name="Wilkins M.J."/>
            <person name="Karaoz U."/>
            <person name="Brodie E.L."/>
            <person name="Williams K.H."/>
            <person name="Hubbard S.S."/>
            <person name="Banfield J.F."/>
        </authorList>
    </citation>
    <scope>NUCLEOTIDE SEQUENCE [LARGE SCALE GENOMIC DNA]</scope>
</reference>
<evidence type="ECO:0000313" key="1">
    <source>
        <dbReference type="EMBL" id="OGE78798.1"/>
    </source>
</evidence>
<proteinExistence type="predicted"/>
<name>A0A1F5NME9_9BACT</name>
<sequence>MNSQEAEEKIEAALTASLEFVDEIGGLGRKPRLRRHFNELLGDLVYWLGTREAKGILGSGQNKALDRVHTELSKSVGEGDWKQFHTILSKTLCPMLGQMAVKVRVANRS</sequence>
<evidence type="ECO:0000313" key="2">
    <source>
        <dbReference type="Proteomes" id="UP000176864"/>
    </source>
</evidence>
<accession>A0A1F5NME9</accession>
<dbReference type="EMBL" id="MFEK01000013">
    <property type="protein sequence ID" value="OGE78798.1"/>
    <property type="molecule type" value="Genomic_DNA"/>
</dbReference>